<evidence type="ECO:0000259" key="5">
    <source>
        <dbReference type="SMART" id="SM00179"/>
    </source>
</evidence>
<keyword evidence="2" id="KW-1015">Disulfide bond</keyword>
<dbReference type="EMBL" id="BMAT01005328">
    <property type="protein sequence ID" value="GFR91182.1"/>
    <property type="molecule type" value="Genomic_DNA"/>
</dbReference>
<name>A0AAV4GZ50_9GAST</name>
<keyword evidence="7" id="KW-1185">Reference proteome</keyword>
<feature type="domain" description="EGF-like calcium-binding" evidence="5">
    <location>
        <begin position="587"/>
        <end position="633"/>
    </location>
</feature>
<feature type="chain" id="PRO_5043360420" evidence="4">
    <location>
        <begin position="20"/>
        <end position="848"/>
    </location>
</feature>
<evidence type="ECO:0000256" key="3">
    <source>
        <dbReference type="SAM" id="MobiDB-lite"/>
    </source>
</evidence>
<feature type="signal peptide" evidence="4">
    <location>
        <begin position="1"/>
        <end position="19"/>
    </location>
</feature>
<dbReference type="AlphaFoldDB" id="A0AAV4GZ50"/>
<reference evidence="6 7" key="1">
    <citation type="journal article" date="2021" name="Elife">
        <title>Chloroplast acquisition without the gene transfer in kleptoplastic sea slugs, Plakobranchus ocellatus.</title>
        <authorList>
            <person name="Maeda T."/>
            <person name="Takahashi S."/>
            <person name="Yoshida T."/>
            <person name="Shimamura S."/>
            <person name="Takaki Y."/>
            <person name="Nagai Y."/>
            <person name="Toyoda A."/>
            <person name="Suzuki Y."/>
            <person name="Arimoto A."/>
            <person name="Ishii H."/>
            <person name="Satoh N."/>
            <person name="Nishiyama T."/>
            <person name="Hasebe M."/>
            <person name="Maruyama T."/>
            <person name="Minagawa J."/>
            <person name="Obokata J."/>
            <person name="Shigenobu S."/>
        </authorList>
    </citation>
    <scope>NUCLEOTIDE SEQUENCE [LARGE SCALE GENOMIC DNA]</scope>
</reference>
<dbReference type="InterPro" id="IPR001881">
    <property type="entry name" value="EGF-like_Ca-bd_dom"/>
</dbReference>
<evidence type="ECO:0000256" key="2">
    <source>
        <dbReference type="ARBA" id="ARBA00023157"/>
    </source>
</evidence>
<proteinExistence type="predicted"/>
<organism evidence="6 7">
    <name type="scientific">Elysia marginata</name>
    <dbReference type="NCBI Taxonomy" id="1093978"/>
    <lineage>
        <taxon>Eukaryota</taxon>
        <taxon>Metazoa</taxon>
        <taxon>Spiralia</taxon>
        <taxon>Lophotrochozoa</taxon>
        <taxon>Mollusca</taxon>
        <taxon>Gastropoda</taxon>
        <taxon>Heterobranchia</taxon>
        <taxon>Euthyneura</taxon>
        <taxon>Panpulmonata</taxon>
        <taxon>Sacoglossa</taxon>
        <taxon>Placobranchoidea</taxon>
        <taxon>Plakobranchidae</taxon>
        <taxon>Elysia</taxon>
    </lineage>
</organism>
<dbReference type="Pfam" id="PF07645">
    <property type="entry name" value="EGF_CA"/>
    <property type="match status" value="2"/>
</dbReference>
<feature type="domain" description="EGF-like calcium-binding" evidence="5">
    <location>
        <begin position="536"/>
        <end position="586"/>
    </location>
</feature>
<protein>
    <submittedName>
        <fullName evidence="6">Latent-transforming growth factor beta-binding protein 1</fullName>
    </submittedName>
</protein>
<dbReference type="Proteomes" id="UP000762676">
    <property type="component" value="Unassembled WGS sequence"/>
</dbReference>
<gene>
    <name evidence="6" type="ORF">ElyMa_002586100</name>
</gene>
<keyword evidence="4" id="KW-0732">Signal</keyword>
<dbReference type="SMART" id="SM00179">
    <property type="entry name" value="EGF_CA"/>
    <property type="match status" value="2"/>
</dbReference>
<feature type="region of interest" description="Disordered" evidence="3">
    <location>
        <begin position="792"/>
        <end position="824"/>
    </location>
</feature>
<accession>A0AAV4GZ50</accession>
<sequence>MSLVTTIFGLICLSHLAQCTVTKPNLFCAHSDTSDPIVLNETTKLCAERNVYTPPELTCTLHTASVKTFYTGKTDATVTDAKITIKKGGDLSGLATATFYKKLYNTKNIRDVYSCSLFAYQPAKKLNFLEMLSRQSATKSKIKHLKFDYPTDCYLWSKNPLSAGCVTINRIRRKLNRDGGNYARPVNCRLMPQGNDKSTTFYGNNLGSNHRLKYIHAKISIYTRASLIQTEDGNNVKLQSNKGQKTLSITNKKDLMNGYVTYPTKVYAFKRILSPEFCTHVQDRKLPLTITPFVKSGVPTYSLTSRRPDFYRYYPYSDYNITVADYNKLKENANRCFGSKGNLIIRREQGDMIVSLDITRPPQSDKERKVRCEVHNENYAHADFIANSITPQTTKVIGLPNALKQDYNSHETWTFLSDSVYCFAYKNAVTIWMGRDVILTKVKYETSAGVAFSNTYTPGELRSKAQNLEQCVLSGPADRCTWLNKCGTNKYCTLVDEDQLECKCKKTFDALGDQCVLNKVCMNGFEYSEQIDGCEDINECIDNPCINDKYGRIACVNTFGSHYCVQPKQCPRGSVLNIINKTDTCVDINECEKPDLNNCDPELTTCHNRMNGYDCMCKDQYNNFLSDNGKNCEDYAFEIRLVNPEQIRCCTHFHPMSAMLVRCRVDPKNATSYLDCKPFACAEFALLKNKQTTTSVLSSPYVESNEVLEVESLLQLTKMIEANINKQQNEVRVTLDTHLGKRIYHGSTGEGPSMKRSVTYKMKPVGKQFMKGHDKKQKQCLDLSTMNDLKSFVTQPRPTPVFSHHQDKSNNKEKKKTKSNSASSSSFNGFGMLIVTATVAAAAPHQNV</sequence>
<dbReference type="InterPro" id="IPR049883">
    <property type="entry name" value="NOTCH1_EGF-like"/>
</dbReference>
<dbReference type="CDD" id="cd00054">
    <property type="entry name" value="EGF_CA"/>
    <property type="match status" value="1"/>
</dbReference>
<evidence type="ECO:0000256" key="4">
    <source>
        <dbReference type="SAM" id="SignalP"/>
    </source>
</evidence>
<dbReference type="InterPro" id="IPR018097">
    <property type="entry name" value="EGF_Ca-bd_CS"/>
</dbReference>
<comment type="caution">
    <text evidence="6">The sequence shown here is derived from an EMBL/GenBank/DDBJ whole genome shotgun (WGS) entry which is preliminary data.</text>
</comment>
<keyword evidence="1" id="KW-0245">EGF-like domain</keyword>
<evidence type="ECO:0000256" key="1">
    <source>
        <dbReference type="ARBA" id="ARBA00022536"/>
    </source>
</evidence>
<evidence type="ECO:0000313" key="6">
    <source>
        <dbReference type="EMBL" id="GFR91182.1"/>
    </source>
</evidence>
<dbReference type="Gene3D" id="2.10.25.10">
    <property type="entry name" value="Laminin"/>
    <property type="match status" value="2"/>
</dbReference>
<dbReference type="PROSITE" id="PS01187">
    <property type="entry name" value="EGF_CA"/>
    <property type="match status" value="1"/>
</dbReference>
<dbReference type="GO" id="GO:0005509">
    <property type="term" value="F:calcium ion binding"/>
    <property type="evidence" value="ECO:0007669"/>
    <property type="project" value="InterPro"/>
</dbReference>
<evidence type="ECO:0000313" key="7">
    <source>
        <dbReference type="Proteomes" id="UP000762676"/>
    </source>
</evidence>